<feature type="compositionally biased region" description="Polar residues" evidence="1">
    <location>
        <begin position="58"/>
        <end position="78"/>
    </location>
</feature>
<evidence type="ECO:0000313" key="2">
    <source>
        <dbReference type="EMBL" id="CAL1273477.1"/>
    </source>
</evidence>
<evidence type="ECO:0000313" key="3">
    <source>
        <dbReference type="Proteomes" id="UP001497382"/>
    </source>
</evidence>
<protein>
    <submittedName>
        <fullName evidence="2">Uncharacterized protein</fullName>
    </submittedName>
</protein>
<keyword evidence="3" id="KW-1185">Reference proteome</keyword>
<evidence type="ECO:0000256" key="1">
    <source>
        <dbReference type="SAM" id="MobiDB-lite"/>
    </source>
</evidence>
<accession>A0AAV1ZPA6</accession>
<gene>
    <name evidence="2" type="ORF">LARSCL_LOCUS6914</name>
</gene>
<dbReference type="Proteomes" id="UP001497382">
    <property type="component" value="Unassembled WGS sequence"/>
</dbReference>
<organism evidence="2 3">
    <name type="scientific">Larinioides sclopetarius</name>
    <dbReference type="NCBI Taxonomy" id="280406"/>
    <lineage>
        <taxon>Eukaryota</taxon>
        <taxon>Metazoa</taxon>
        <taxon>Ecdysozoa</taxon>
        <taxon>Arthropoda</taxon>
        <taxon>Chelicerata</taxon>
        <taxon>Arachnida</taxon>
        <taxon>Araneae</taxon>
        <taxon>Araneomorphae</taxon>
        <taxon>Entelegynae</taxon>
        <taxon>Araneoidea</taxon>
        <taxon>Araneidae</taxon>
        <taxon>Larinioides</taxon>
    </lineage>
</organism>
<proteinExistence type="predicted"/>
<dbReference type="AlphaFoldDB" id="A0AAV1ZPA6"/>
<feature type="compositionally biased region" description="Polar residues" evidence="1">
    <location>
        <begin position="16"/>
        <end position="50"/>
    </location>
</feature>
<comment type="caution">
    <text evidence="2">The sequence shown here is derived from an EMBL/GenBank/DDBJ whole genome shotgun (WGS) entry which is preliminary data.</text>
</comment>
<sequence length="142" mass="15475">MLMPTQPTQRVEKLSTLPSSASACSQTTENLPYTTINNLSDLPTPTSQCPSVEVDTEPSCSRNIDSSPETSCINSNDPQDGILSVQDDNSNSASLSSISDNVISYIFGYFAKKYLLSNACINCEKFIIDGDKFGIIIQFFQI</sequence>
<reference evidence="2 3" key="1">
    <citation type="submission" date="2024-04" db="EMBL/GenBank/DDBJ databases">
        <authorList>
            <person name="Rising A."/>
            <person name="Reimegard J."/>
            <person name="Sonavane S."/>
            <person name="Akerstrom W."/>
            <person name="Nylinder S."/>
            <person name="Hedman E."/>
            <person name="Kallberg Y."/>
        </authorList>
    </citation>
    <scope>NUCLEOTIDE SEQUENCE [LARGE SCALE GENOMIC DNA]</scope>
</reference>
<dbReference type="EMBL" id="CAXIEN010000067">
    <property type="protein sequence ID" value="CAL1273477.1"/>
    <property type="molecule type" value="Genomic_DNA"/>
</dbReference>
<name>A0AAV1ZPA6_9ARAC</name>
<feature type="region of interest" description="Disordered" evidence="1">
    <location>
        <begin position="1"/>
        <end position="89"/>
    </location>
</feature>